<dbReference type="Pfam" id="PF09684">
    <property type="entry name" value="Tail_P2_I"/>
    <property type="match status" value="1"/>
</dbReference>
<dbReference type="InterPro" id="IPR006521">
    <property type="entry name" value="Tail_protein_I"/>
</dbReference>
<keyword evidence="2" id="KW-1185">Reference proteome</keyword>
<accession>A0ABQ5ZKX3</accession>
<organism evidence="1 2">
    <name type="scientific">Shinella yambaruensis</name>
    <dbReference type="NCBI Taxonomy" id="415996"/>
    <lineage>
        <taxon>Bacteria</taxon>
        <taxon>Pseudomonadati</taxon>
        <taxon>Pseudomonadota</taxon>
        <taxon>Alphaproteobacteria</taxon>
        <taxon>Hyphomicrobiales</taxon>
        <taxon>Rhizobiaceae</taxon>
        <taxon>Shinella</taxon>
    </lineage>
</organism>
<reference evidence="2" key="1">
    <citation type="journal article" date="2019" name="Int. J. Syst. Evol. Microbiol.">
        <title>The Global Catalogue of Microorganisms (GCM) 10K type strain sequencing project: providing services to taxonomists for standard genome sequencing and annotation.</title>
        <authorList>
            <consortium name="The Broad Institute Genomics Platform"/>
            <consortium name="The Broad Institute Genome Sequencing Center for Infectious Disease"/>
            <person name="Wu L."/>
            <person name="Ma J."/>
        </authorList>
    </citation>
    <scope>NUCLEOTIDE SEQUENCE [LARGE SCALE GENOMIC DNA]</scope>
    <source>
        <strain evidence="2">NBRC 102122</strain>
    </source>
</reference>
<protein>
    <recommendedName>
        <fullName evidence="3">Phage tail protein I</fullName>
    </recommendedName>
</protein>
<evidence type="ECO:0000313" key="2">
    <source>
        <dbReference type="Proteomes" id="UP001156702"/>
    </source>
</evidence>
<dbReference type="Proteomes" id="UP001156702">
    <property type="component" value="Unassembled WGS sequence"/>
</dbReference>
<evidence type="ECO:0008006" key="3">
    <source>
        <dbReference type="Google" id="ProtNLM"/>
    </source>
</evidence>
<dbReference type="NCBIfam" id="TIGR01634">
    <property type="entry name" value="tail_P2_I"/>
    <property type="match status" value="1"/>
</dbReference>
<comment type="caution">
    <text evidence="1">The sequence shown here is derived from an EMBL/GenBank/DDBJ whole genome shotgun (WGS) entry which is preliminary data.</text>
</comment>
<evidence type="ECO:0000313" key="1">
    <source>
        <dbReference type="EMBL" id="GLR51277.1"/>
    </source>
</evidence>
<dbReference type="EMBL" id="BSOP01000018">
    <property type="protein sequence ID" value="GLR51277.1"/>
    <property type="molecule type" value="Genomic_DNA"/>
</dbReference>
<dbReference type="RefSeq" id="WP_244768378.1">
    <property type="nucleotide sequence ID" value="NZ_BSOP01000018.1"/>
</dbReference>
<name>A0ABQ5ZKX3_9HYPH</name>
<sequence>MFDGKYRLWHNDGDGTPLDFGVPYGPPPYVTTLLPDSSTALERAIAEVDAWRMEAVDTDIIRRIHRPDECPPAFLPILAWEYSVDEWDPEWTVAAKREAIKQSFEVHRHKGTAYAVERAVTALNYGGRVEEWFEYGGSAYRFRVVVQLGEEEPWDGKRASTLVRVALRTKNVRSRLEAIHLRRQSRIGGPYIGAFVQSRLVTRLIPDVPSEISVAPYLYIGAVVSVRSKTTLRDR</sequence>
<gene>
    <name evidence="1" type="ORF">GCM10007923_24850</name>
</gene>
<proteinExistence type="predicted"/>